<evidence type="ECO:0000259" key="4">
    <source>
        <dbReference type="Pfam" id="PF01593"/>
    </source>
</evidence>
<dbReference type="InterPro" id="IPR036188">
    <property type="entry name" value="FAD/NAD-bd_sf"/>
</dbReference>
<gene>
    <name evidence="5" type="ORF">R0135_08930</name>
</gene>
<protein>
    <recommendedName>
        <fullName evidence="3">Pyridine nucleotide-disulfide oxidoreductase domain-containing protein 2</fullName>
    </recommendedName>
</protein>
<dbReference type="Gene3D" id="3.50.50.60">
    <property type="entry name" value="FAD/NAD(P)-binding domain"/>
    <property type="match status" value="2"/>
</dbReference>
<dbReference type="Proteomes" id="UP001626537">
    <property type="component" value="Chromosome"/>
</dbReference>
<proteinExistence type="predicted"/>
<evidence type="ECO:0000256" key="3">
    <source>
        <dbReference type="ARBA" id="ARBA00040298"/>
    </source>
</evidence>
<dbReference type="InterPro" id="IPR002937">
    <property type="entry name" value="Amino_oxidase"/>
</dbReference>
<organism evidence="5 6">
    <name type="scientific">Congregibacter variabilis</name>
    <dbReference type="NCBI Taxonomy" id="3081200"/>
    <lineage>
        <taxon>Bacteria</taxon>
        <taxon>Pseudomonadati</taxon>
        <taxon>Pseudomonadota</taxon>
        <taxon>Gammaproteobacteria</taxon>
        <taxon>Cellvibrionales</taxon>
        <taxon>Halieaceae</taxon>
        <taxon>Congregibacter</taxon>
    </lineage>
</organism>
<dbReference type="PANTHER" id="PTHR10668">
    <property type="entry name" value="PHYTOENE DEHYDROGENASE"/>
    <property type="match status" value="1"/>
</dbReference>
<evidence type="ECO:0000256" key="2">
    <source>
        <dbReference type="ARBA" id="ARBA00038825"/>
    </source>
</evidence>
<dbReference type="PANTHER" id="PTHR10668:SF103">
    <property type="entry name" value="PYRIDINE NUCLEOTIDE-DISULFIDE OXIDOREDUCTASE DOMAIN-CONTAINING PROTEIN 2"/>
    <property type="match status" value="1"/>
</dbReference>
<keyword evidence="6" id="KW-1185">Reference proteome</keyword>
<evidence type="ECO:0000313" key="6">
    <source>
        <dbReference type="Proteomes" id="UP001626537"/>
    </source>
</evidence>
<dbReference type="EMBL" id="CP136864">
    <property type="protein sequence ID" value="WOJ91913.1"/>
    <property type="molecule type" value="Genomic_DNA"/>
</dbReference>
<feature type="domain" description="Amine oxidase" evidence="4">
    <location>
        <begin position="15"/>
        <end position="299"/>
    </location>
</feature>
<dbReference type="SUPFAM" id="SSF51905">
    <property type="entry name" value="FAD/NAD(P)-binding domain"/>
    <property type="match status" value="1"/>
</dbReference>
<evidence type="ECO:0000256" key="1">
    <source>
        <dbReference type="ARBA" id="ARBA00037217"/>
    </source>
</evidence>
<dbReference type="Pfam" id="PF01593">
    <property type="entry name" value="Amino_oxidase"/>
    <property type="match status" value="1"/>
</dbReference>
<dbReference type="RefSeq" id="WP_407346477.1">
    <property type="nucleotide sequence ID" value="NZ_CP136864.1"/>
</dbReference>
<comment type="function">
    <text evidence="1">Probable oxidoreductase that may play a role as regulator of mitochondrial function.</text>
</comment>
<comment type="subunit">
    <text evidence="2">Interacts with COX5B; this interaction may contribute to localize PYROXD2 to the inner face of the inner mitochondrial membrane.</text>
</comment>
<name>A0ABZ0HZD2_9GAMM</name>
<evidence type="ECO:0000313" key="5">
    <source>
        <dbReference type="EMBL" id="WOJ91913.1"/>
    </source>
</evidence>
<reference evidence="5 6" key="1">
    <citation type="submission" date="2023-10" db="EMBL/GenBank/DDBJ databases">
        <title>Two novel species belonging to the OM43/NOR5 clade.</title>
        <authorList>
            <person name="Park M."/>
        </authorList>
    </citation>
    <scope>NUCLEOTIDE SEQUENCE [LARGE SCALE GENOMIC DNA]</scope>
    <source>
        <strain evidence="5 6">IMCC43200</strain>
    </source>
</reference>
<sequence>MKRYDAIIIGAGHNGITAGAYLAKAGLDVLVVEKNDYIGGAAVTREMHDGWFYSSCSYVCSMMRQSIHRDLDLTRHGLLLVPYLGTVNFSDDGHRTLIDYNDEEAAYLELRKHSPHDADAMSRFQADLGRYAQLIRKTLLRTPPDPSSFKPRDIMEMLWLAKEFWNLGERELYEYIRFFTMSAADFLEDYFENDLIKAAMASPGIIGTALGVYSPGSAYILLHHVMGDVDGSVGAWGLARGGMGAISNALAGALKEHGGEIRTQAGVEKILVRDGATVGVALENGEEIYANIVVSNLDAKRTFTKVMDKNDLPEGIYERAKNFKIRGSSGKVNIALSGMPIFNNVPDNRYINRGGQGFTGSLETMERAYDCWKRGRWSEDPFIETVIPSAWEPTVAPPGCHWMSCFVQYCPPTLADGEWTPEKRDAFGATVINKIERYAPGFKDLVVHAEIRTPHEIENEIGLTEGNIFQGELTIDQLLFNRPFPGYGQYRMPLKNMYMCGSSTHPGGGVSSACGANAAREILRDLKRPNTVPEDDCYDE</sequence>
<accession>A0ABZ0HZD2</accession>